<protein>
    <submittedName>
        <fullName evidence="1">Uncharacterized protein</fullName>
    </submittedName>
</protein>
<dbReference type="EMBL" id="CP048836">
    <property type="protein sequence ID" value="QID19614.1"/>
    <property type="molecule type" value="Genomic_DNA"/>
</dbReference>
<gene>
    <name evidence="1" type="ORF">G3580_19530</name>
</gene>
<evidence type="ECO:0000313" key="1">
    <source>
        <dbReference type="EMBL" id="QID19614.1"/>
    </source>
</evidence>
<organism evidence="1 2">
    <name type="scientific">Nitrogeniibacter mangrovi</name>
    <dbReference type="NCBI Taxonomy" id="2016596"/>
    <lineage>
        <taxon>Bacteria</taxon>
        <taxon>Pseudomonadati</taxon>
        <taxon>Pseudomonadota</taxon>
        <taxon>Betaproteobacteria</taxon>
        <taxon>Rhodocyclales</taxon>
        <taxon>Zoogloeaceae</taxon>
        <taxon>Nitrogeniibacter</taxon>
    </lineage>
</organism>
<dbReference type="KEGG" id="azq:G3580_19530"/>
<evidence type="ECO:0000313" key="2">
    <source>
        <dbReference type="Proteomes" id="UP000501991"/>
    </source>
</evidence>
<dbReference type="AlphaFoldDB" id="A0A6C1BBG2"/>
<dbReference type="RefSeq" id="WP_173768398.1">
    <property type="nucleotide sequence ID" value="NZ_CP048836.1"/>
</dbReference>
<proteinExistence type="predicted"/>
<name>A0A6C1BBG2_9RHOO</name>
<reference evidence="1 2" key="1">
    <citation type="submission" date="2020-02" db="EMBL/GenBank/DDBJ databases">
        <title>Nitrogenibacter mangrovi gen. nov., sp. nov. isolated from mangrove sediment, a denitrifying betaproteobacterium.</title>
        <authorList>
            <person name="Liao H."/>
            <person name="Tian Y."/>
        </authorList>
    </citation>
    <scope>NUCLEOTIDE SEQUENCE [LARGE SCALE GENOMIC DNA]</scope>
    <source>
        <strain evidence="1 2">M9-3-2</strain>
    </source>
</reference>
<sequence length="109" mass="11796">MAQHGISPKYRSLTRLLDCLSVPLTGGQMRIAAQWRDDEQGLGLELPEEPRLCAFVHTYGQAAGRYGVELGFPEAALASLAGVPLVQEDLDLAHVIALLGTHFDLRVTA</sequence>
<dbReference type="Proteomes" id="UP000501991">
    <property type="component" value="Chromosome"/>
</dbReference>
<accession>A0A6C1BBG2</accession>
<keyword evidence="2" id="KW-1185">Reference proteome</keyword>